<evidence type="ECO:0000256" key="8">
    <source>
        <dbReference type="RuleBase" id="RU364068"/>
    </source>
</evidence>
<evidence type="ECO:0000256" key="6">
    <source>
        <dbReference type="ARBA" id="ARBA00022842"/>
    </source>
</evidence>
<feature type="binding site" evidence="7">
    <location>
        <position position="64"/>
    </location>
    <ligand>
        <name>Mg(2+)</name>
        <dbReference type="ChEBI" id="CHEBI:18420"/>
        <label>1</label>
        <note>catalytic</note>
    </ligand>
</feature>
<evidence type="ECO:0000313" key="9">
    <source>
        <dbReference type="EMBL" id="QBH15390.1"/>
    </source>
</evidence>
<keyword evidence="4 7" id="KW-0479">Metal-binding</keyword>
<dbReference type="GO" id="GO:0006020">
    <property type="term" value="P:inositol metabolic process"/>
    <property type="evidence" value="ECO:0007669"/>
    <property type="project" value="TreeGrafter"/>
</dbReference>
<keyword evidence="5 8" id="KW-0378">Hydrolase</keyword>
<dbReference type="FunFam" id="3.40.190.80:FF:000020">
    <property type="entry name" value="Fructose-1,6-bisphosphatase/inositol-1-monophosphatase"/>
    <property type="match status" value="1"/>
</dbReference>
<evidence type="ECO:0000256" key="3">
    <source>
        <dbReference type="ARBA" id="ARBA00009759"/>
    </source>
</evidence>
<evidence type="ECO:0000313" key="11">
    <source>
        <dbReference type="Proteomes" id="UP000248798"/>
    </source>
</evidence>
<dbReference type="PROSITE" id="PS00629">
    <property type="entry name" value="IMP_1"/>
    <property type="match status" value="1"/>
</dbReference>
<evidence type="ECO:0000256" key="4">
    <source>
        <dbReference type="ARBA" id="ARBA00022723"/>
    </source>
</evidence>
<dbReference type="GO" id="GO:0007165">
    <property type="term" value="P:signal transduction"/>
    <property type="evidence" value="ECO:0007669"/>
    <property type="project" value="TreeGrafter"/>
</dbReference>
<dbReference type="RefSeq" id="WP_111955595.1">
    <property type="nucleotide sequence ID" value="NZ_CP036313.1"/>
</dbReference>
<reference evidence="10 11" key="1">
    <citation type="submission" date="2018-06" db="EMBL/GenBank/DDBJ databases">
        <title>Complete Genome Sequence of Desulfobacter hydrogenophilus (DSM3380).</title>
        <authorList>
            <person name="Marietou A."/>
            <person name="Schreiber L."/>
            <person name="Marshall I."/>
            <person name="Jorgensen B."/>
        </authorList>
    </citation>
    <scope>NUCLEOTIDE SEQUENCE [LARGE SCALE GENOMIC DNA]</scope>
    <source>
        <strain evidence="10 11">DSM 3380</strain>
    </source>
</reference>
<proteinExistence type="inferred from homology"/>
<feature type="binding site" evidence="7">
    <location>
        <position position="83"/>
    </location>
    <ligand>
        <name>Mg(2+)</name>
        <dbReference type="ChEBI" id="CHEBI:18420"/>
        <label>1</label>
        <note>catalytic</note>
    </ligand>
</feature>
<dbReference type="InterPro" id="IPR000760">
    <property type="entry name" value="Inositol_monophosphatase-like"/>
</dbReference>
<evidence type="ECO:0000313" key="12">
    <source>
        <dbReference type="Proteomes" id="UP000293902"/>
    </source>
</evidence>
<dbReference type="Pfam" id="PF00459">
    <property type="entry name" value="Inositol_P"/>
    <property type="match status" value="1"/>
</dbReference>
<dbReference type="PROSITE" id="PS00630">
    <property type="entry name" value="IMP_2"/>
    <property type="match status" value="1"/>
</dbReference>
<dbReference type="InterPro" id="IPR022337">
    <property type="entry name" value="Inositol_monophosphatase_SuhB"/>
</dbReference>
<feature type="binding site" evidence="7">
    <location>
        <position position="82"/>
    </location>
    <ligand>
        <name>Mg(2+)</name>
        <dbReference type="ChEBI" id="CHEBI:18420"/>
        <label>1</label>
        <note>catalytic</note>
    </ligand>
</feature>
<dbReference type="Proteomes" id="UP000293902">
    <property type="component" value="Chromosome"/>
</dbReference>
<sequence>MISFIKDLALEAGIICLEGQKNLTCHDLEFKSAKDIVTDIDKKVEAFLVKAILTRYPDHGVLGEEYGAVQSESGFRWIIDPIDGTTSFVHRLPFYSISIALEKEGKLVLGVVYAPAMDQLFYAEKGKGAFIGDTAIQVSETRGLDNAVMATGFACLRAGMKNNNLPIFNEIVPKLRDIRRFGSAALDLCYTALGSLDGFWEMNLNIYDIAAGTVILKEAGGVVTDFTGGGQYPEKGFAAANKGLHNKLIRILTKFCPSA</sequence>
<dbReference type="InterPro" id="IPR033942">
    <property type="entry name" value="IMPase"/>
</dbReference>
<dbReference type="Gene3D" id="3.40.190.80">
    <property type="match status" value="1"/>
</dbReference>
<keyword evidence="12" id="KW-1185">Reference proteome</keyword>
<evidence type="ECO:0000313" key="10">
    <source>
        <dbReference type="EMBL" id="RAM02467.1"/>
    </source>
</evidence>
<dbReference type="FunFam" id="3.30.540.10:FF:000003">
    <property type="entry name" value="Inositol-1-monophosphatase"/>
    <property type="match status" value="1"/>
</dbReference>
<reference evidence="9 12" key="2">
    <citation type="submission" date="2019-02" db="EMBL/GenBank/DDBJ databases">
        <title>Complete genome sequence of Desulfobacter hydrogenophilus AcRS1.</title>
        <authorList>
            <person name="Marietou A."/>
            <person name="Lund M.B."/>
            <person name="Marshall I.P.G."/>
            <person name="Schreiber L."/>
            <person name="Jorgensen B."/>
        </authorList>
    </citation>
    <scope>NUCLEOTIDE SEQUENCE [LARGE SCALE GENOMIC DNA]</scope>
    <source>
        <strain evidence="9 12">AcRS1</strain>
    </source>
</reference>
<dbReference type="GO" id="GO:0046854">
    <property type="term" value="P:phosphatidylinositol phosphate biosynthetic process"/>
    <property type="evidence" value="ECO:0007669"/>
    <property type="project" value="InterPro"/>
</dbReference>
<dbReference type="OrthoDB" id="9785695at2"/>
<dbReference type="PRINTS" id="PR00377">
    <property type="entry name" value="IMPHPHTASES"/>
</dbReference>
<evidence type="ECO:0000256" key="2">
    <source>
        <dbReference type="ARBA" id="ARBA00001946"/>
    </source>
</evidence>
<dbReference type="Gene3D" id="3.30.540.10">
    <property type="entry name" value="Fructose-1,6-Bisphosphatase, subunit A, domain 1"/>
    <property type="match status" value="1"/>
</dbReference>
<name>A0A328FHE2_9BACT</name>
<dbReference type="SUPFAM" id="SSF56655">
    <property type="entry name" value="Carbohydrate phosphatase"/>
    <property type="match status" value="1"/>
</dbReference>
<dbReference type="InterPro" id="IPR020583">
    <property type="entry name" value="Inositol_monoP_metal-BS"/>
</dbReference>
<dbReference type="PANTHER" id="PTHR20854:SF4">
    <property type="entry name" value="INOSITOL-1-MONOPHOSPHATASE-RELATED"/>
    <property type="match status" value="1"/>
</dbReference>
<evidence type="ECO:0000256" key="5">
    <source>
        <dbReference type="ARBA" id="ARBA00022801"/>
    </source>
</evidence>
<dbReference type="Proteomes" id="UP000248798">
    <property type="component" value="Unassembled WGS sequence"/>
</dbReference>
<dbReference type="CDD" id="cd01639">
    <property type="entry name" value="IMPase"/>
    <property type="match status" value="1"/>
</dbReference>
<dbReference type="EC" id="3.1.3.25" evidence="8"/>
<protein>
    <recommendedName>
        <fullName evidence="8">Inositol-1-monophosphatase</fullName>
        <ecNumber evidence="8">3.1.3.25</ecNumber>
    </recommendedName>
</protein>
<dbReference type="GO" id="GO:0008934">
    <property type="term" value="F:inositol monophosphate 1-phosphatase activity"/>
    <property type="evidence" value="ECO:0007669"/>
    <property type="project" value="InterPro"/>
</dbReference>
<comment type="cofactor">
    <cofactor evidence="2 7 8">
        <name>Mg(2+)</name>
        <dbReference type="ChEBI" id="CHEBI:18420"/>
    </cofactor>
</comment>
<dbReference type="GO" id="GO:0046872">
    <property type="term" value="F:metal ion binding"/>
    <property type="evidence" value="ECO:0007669"/>
    <property type="project" value="UniProtKB-KW"/>
</dbReference>
<dbReference type="EMBL" id="CP036313">
    <property type="protein sequence ID" value="QBH15390.1"/>
    <property type="molecule type" value="Genomic_DNA"/>
</dbReference>
<comment type="catalytic activity">
    <reaction evidence="1 8">
        <text>a myo-inositol phosphate + H2O = myo-inositol + phosphate</text>
        <dbReference type="Rhea" id="RHEA:24056"/>
        <dbReference type="ChEBI" id="CHEBI:15377"/>
        <dbReference type="ChEBI" id="CHEBI:17268"/>
        <dbReference type="ChEBI" id="CHEBI:43474"/>
        <dbReference type="ChEBI" id="CHEBI:84139"/>
        <dbReference type="EC" id="3.1.3.25"/>
    </reaction>
</comment>
<feature type="binding site" evidence="7">
    <location>
        <position position="80"/>
    </location>
    <ligand>
        <name>Mg(2+)</name>
        <dbReference type="ChEBI" id="CHEBI:18420"/>
        <label>1</label>
        <note>catalytic</note>
    </ligand>
</feature>
<evidence type="ECO:0000256" key="7">
    <source>
        <dbReference type="PIRSR" id="PIRSR600760-2"/>
    </source>
</evidence>
<dbReference type="InterPro" id="IPR020550">
    <property type="entry name" value="Inositol_monophosphatase_CS"/>
</dbReference>
<organism evidence="10 11">
    <name type="scientific">Desulfobacter hydrogenophilus</name>
    <dbReference type="NCBI Taxonomy" id="2291"/>
    <lineage>
        <taxon>Bacteria</taxon>
        <taxon>Pseudomonadati</taxon>
        <taxon>Thermodesulfobacteriota</taxon>
        <taxon>Desulfobacteria</taxon>
        <taxon>Desulfobacterales</taxon>
        <taxon>Desulfobacteraceae</taxon>
        <taxon>Desulfobacter</taxon>
    </lineage>
</organism>
<keyword evidence="6 7" id="KW-0460">Magnesium</keyword>
<feature type="binding site" evidence="7">
    <location>
        <position position="208"/>
    </location>
    <ligand>
        <name>Mg(2+)</name>
        <dbReference type="ChEBI" id="CHEBI:18420"/>
        <label>1</label>
        <note>catalytic</note>
    </ligand>
</feature>
<dbReference type="PANTHER" id="PTHR20854">
    <property type="entry name" value="INOSITOL MONOPHOSPHATASE"/>
    <property type="match status" value="1"/>
</dbReference>
<comment type="similarity">
    <text evidence="3 8">Belongs to the inositol monophosphatase superfamily.</text>
</comment>
<dbReference type="EMBL" id="QLNI01000014">
    <property type="protein sequence ID" value="RAM02467.1"/>
    <property type="molecule type" value="Genomic_DNA"/>
</dbReference>
<gene>
    <name evidence="10" type="ORF">DO021_08325</name>
    <name evidence="9" type="ORF">EYB58_22285</name>
</gene>
<dbReference type="AlphaFoldDB" id="A0A328FHE2"/>
<evidence type="ECO:0000256" key="1">
    <source>
        <dbReference type="ARBA" id="ARBA00001033"/>
    </source>
</evidence>
<accession>A0A328FHE2</accession>
<dbReference type="PRINTS" id="PR01959">
    <property type="entry name" value="SBIMPHPHTASE"/>
</dbReference>